<keyword evidence="1" id="KW-1133">Transmembrane helix</keyword>
<dbReference type="Proteomes" id="UP000501747">
    <property type="component" value="Chromosome"/>
</dbReference>
<feature type="domain" description="WxL Interacting Protein peptidoglycan binding" evidence="2">
    <location>
        <begin position="34"/>
        <end position="152"/>
    </location>
</feature>
<dbReference type="AlphaFoldDB" id="A0A6G8ATH6"/>
<dbReference type="Pfam" id="PF06030">
    <property type="entry name" value="WxLIP_PGBD"/>
    <property type="match status" value="1"/>
</dbReference>
<evidence type="ECO:0000256" key="1">
    <source>
        <dbReference type="SAM" id="Phobius"/>
    </source>
</evidence>
<feature type="transmembrane region" description="Helical" evidence="1">
    <location>
        <begin position="308"/>
        <end position="328"/>
    </location>
</feature>
<dbReference type="Pfam" id="PF11797">
    <property type="entry name" value="WxLIP_HBD"/>
    <property type="match status" value="1"/>
</dbReference>
<dbReference type="EMBL" id="CP049887">
    <property type="protein sequence ID" value="QIL48296.1"/>
    <property type="molecule type" value="Genomic_DNA"/>
</dbReference>
<dbReference type="InterPro" id="IPR021759">
    <property type="entry name" value="WxLIP_HBD"/>
</dbReference>
<accession>A0A6G8ATH6</accession>
<evidence type="ECO:0000259" key="3">
    <source>
        <dbReference type="Pfam" id="PF11797"/>
    </source>
</evidence>
<keyword evidence="1" id="KW-0472">Membrane</keyword>
<dbReference type="KEGG" id="vhy:G7082_07230"/>
<evidence type="ECO:0000313" key="5">
    <source>
        <dbReference type="Proteomes" id="UP000501747"/>
    </source>
</evidence>
<keyword evidence="5" id="KW-1185">Reference proteome</keyword>
<reference evidence="4 5" key="1">
    <citation type="submission" date="2020-03" db="EMBL/GenBank/DDBJ databases">
        <title>Vagococcus sp. nov., isolated from beetles.</title>
        <authorList>
            <person name="Hyun D.-W."/>
            <person name="Bae J.-W."/>
        </authorList>
    </citation>
    <scope>NUCLEOTIDE SEQUENCE [LARGE SCALE GENOMIC DNA]</scope>
    <source>
        <strain evidence="4 5">HDW17B</strain>
    </source>
</reference>
<evidence type="ECO:0000259" key="2">
    <source>
        <dbReference type="Pfam" id="PF06030"/>
    </source>
</evidence>
<protein>
    <submittedName>
        <fullName evidence="4">DUF916 and DUF3324 domain-containing protein</fullName>
    </submittedName>
</protein>
<feature type="domain" description="WxL Interacting Protein host binding" evidence="3">
    <location>
        <begin position="167"/>
        <end position="296"/>
    </location>
</feature>
<proteinExistence type="predicted"/>
<dbReference type="InterPro" id="IPR010317">
    <property type="entry name" value="WxLIP_PGBD"/>
</dbReference>
<keyword evidence="1" id="KW-0812">Transmembrane</keyword>
<organism evidence="4 5">
    <name type="scientific">Vagococcus hydrophili</name>
    <dbReference type="NCBI Taxonomy" id="2714947"/>
    <lineage>
        <taxon>Bacteria</taxon>
        <taxon>Bacillati</taxon>
        <taxon>Bacillota</taxon>
        <taxon>Bacilli</taxon>
        <taxon>Lactobacillales</taxon>
        <taxon>Enterococcaceae</taxon>
        <taxon>Vagococcus</taxon>
    </lineage>
</organism>
<evidence type="ECO:0000313" key="4">
    <source>
        <dbReference type="EMBL" id="QIL48296.1"/>
    </source>
</evidence>
<sequence>MKNKALIILFIVLGICGMKEKQVVATENQNDVGFYVTPVTPATQLDLSRSFFYVKTEPEKEQILKVNVTNTTKEEKTIEINIANAMSTENGQIDFQEVLVKETSLKNSVEELITTKDKEITLKSDETKTVEFSMKPSKDHYEGVKMGAITFKNKSGEEANGMVSVYNSYKIDVVLSENGDDFRNGEVLKLKKVGPELNKGRKVIQAEIQNPESKLVRNLEIKAKLIDKKNNKEIKNIHTIDYGLAPNSVLPFIFDLGLSNIKPGEYKVKMTITNVDNQWDLEKDFKINNEQAKKLNDESPFRINTPQWVKFLSILLGISVVVIIIILIKRKNKWQKESKHRKSRRKKGKKRK</sequence>
<gene>
    <name evidence="4" type="ORF">G7082_07230</name>
</gene>
<name>A0A6G8ATH6_9ENTE</name>
<dbReference type="RefSeq" id="WP_166034443.1">
    <property type="nucleotide sequence ID" value="NZ_CP049887.1"/>
</dbReference>